<evidence type="ECO:0000256" key="7">
    <source>
        <dbReference type="ARBA" id="ARBA00023163"/>
    </source>
</evidence>
<organism evidence="10 11">
    <name type="scientific">Hypsibius exemplaris</name>
    <name type="common">Freshwater tardigrade</name>
    <dbReference type="NCBI Taxonomy" id="2072580"/>
    <lineage>
        <taxon>Eukaryota</taxon>
        <taxon>Metazoa</taxon>
        <taxon>Ecdysozoa</taxon>
        <taxon>Tardigrada</taxon>
        <taxon>Eutardigrada</taxon>
        <taxon>Parachela</taxon>
        <taxon>Hypsibioidea</taxon>
        <taxon>Hypsibiidae</taxon>
        <taxon>Hypsibius</taxon>
    </lineage>
</organism>
<keyword evidence="6" id="KW-0175">Coiled coil</keyword>
<dbReference type="Proteomes" id="UP000192578">
    <property type="component" value="Unassembled WGS sequence"/>
</dbReference>
<evidence type="ECO:0000256" key="1">
    <source>
        <dbReference type="ARBA" id="ARBA00004123"/>
    </source>
</evidence>
<keyword evidence="7" id="KW-0804">Transcription</keyword>
<feature type="compositionally biased region" description="Polar residues" evidence="9">
    <location>
        <begin position="337"/>
        <end position="369"/>
    </location>
</feature>
<accession>A0A1W0X9Q8</accession>
<dbReference type="GO" id="GO:0006325">
    <property type="term" value="P:chromatin organization"/>
    <property type="evidence" value="ECO:0007669"/>
    <property type="project" value="UniProtKB-KW"/>
</dbReference>
<dbReference type="InterPro" id="IPR015418">
    <property type="entry name" value="Eaf6"/>
</dbReference>
<evidence type="ECO:0000256" key="4">
    <source>
        <dbReference type="ARBA" id="ARBA00022853"/>
    </source>
</evidence>
<sequence length="496" mass="53859">MAGLRSIALTGFDQPLTLSCLSLDAHPTTSTSTSTSTSDSQTTSDPSKLIPTASRMDHPKLTAAGHYFLKGVDLSIPEMAHELAFADALATRSNPTTADNIHRKLTVLPEQYFGFSKEQQDAYYKLVDFAEMKQALRLELRLHEKLIREQELKYLTTDYGLGNVVHGWDISGGGGGFGGGGGGLTERQASSTRLATRRKVKDSDRIFSSSSVMSSLTTCKSQARMTKPKRIDSVKKKKKNREKIEKERKKQQSLQKRRMNIFREETSIDTEESFAGDETFTISGRDSDDDEAHLKKVTTTKKKHQPQQPTPFHHQHHQNSTLKKAASNAHVKKPSNDFFSNSSGRLSNPMTAPKTIQHSSSKFPATVQRQDSKPASESGHRLRTLLTNRTPHTAAAAVSSSPLDSGNTNSPVGASASHHQPLKEPLKIKIMKYKAPDAIASPAAVMGIFDGGGSIPASPAQSVVTVDSGSETPDAVSSSGGGTGKRNRGRPKRLAD</sequence>
<feature type="compositionally biased region" description="Low complexity" evidence="9">
    <location>
        <begin position="27"/>
        <end position="47"/>
    </location>
</feature>
<evidence type="ECO:0000256" key="8">
    <source>
        <dbReference type="ARBA" id="ARBA00023242"/>
    </source>
</evidence>
<feature type="compositionally biased region" description="Basic residues" evidence="9">
    <location>
        <begin position="485"/>
        <end position="496"/>
    </location>
</feature>
<evidence type="ECO:0000256" key="5">
    <source>
        <dbReference type="ARBA" id="ARBA00023015"/>
    </source>
</evidence>
<dbReference type="GO" id="GO:0000123">
    <property type="term" value="C:histone acetyltransferase complex"/>
    <property type="evidence" value="ECO:0007669"/>
    <property type="project" value="InterPro"/>
</dbReference>
<protein>
    <recommendedName>
        <fullName evidence="3">Chromatin modification-related protein MEAF6</fullName>
    </recommendedName>
</protein>
<evidence type="ECO:0000313" key="11">
    <source>
        <dbReference type="Proteomes" id="UP000192578"/>
    </source>
</evidence>
<evidence type="ECO:0000256" key="2">
    <source>
        <dbReference type="ARBA" id="ARBA00010916"/>
    </source>
</evidence>
<feature type="compositionally biased region" description="Basic residues" evidence="9">
    <location>
        <begin position="251"/>
        <end position="260"/>
    </location>
</feature>
<name>A0A1W0X9Q8_HYPEX</name>
<dbReference type="AlphaFoldDB" id="A0A1W0X9Q8"/>
<proteinExistence type="inferred from homology"/>
<reference evidence="11" key="1">
    <citation type="submission" date="2017-01" db="EMBL/GenBank/DDBJ databases">
        <title>Comparative genomics of anhydrobiosis in the tardigrade Hypsibius dujardini.</title>
        <authorList>
            <person name="Yoshida Y."/>
            <person name="Koutsovoulos G."/>
            <person name="Laetsch D."/>
            <person name="Stevens L."/>
            <person name="Kumar S."/>
            <person name="Horikawa D."/>
            <person name="Ishino K."/>
            <person name="Komine S."/>
            <person name="Tomita M."/>
            <person name="Blaxter M."/>
            <person name="Arakawa K."/>
        </authorList>
    </citation>
    <scope>NUCLEOTIDE SEQUENCE [LARGE SCALE GENOMIC DNA]</scope>
    <source>
        <strain evidence="11">Z151</strain>
    </source>
</reference>
<feature type="region of interest" description="Disordered" evidence="9">
    <location>
        <begin position="450"/>
        <end position="496"/>
    </location>
</feature>
<gene>
    <name evidence="10" type="ORF">BV898_01960</name>
</gene>
<dbReference type="OrthoDB" id="10604599at2759"/>
<dbReference type="Pfam" id="PF09340">
    <property type="entry name" value="NuA4"/>
    <property type="match status" value="1"/>
</dbReference>
<comment type="subcellular location">
    <subcellularLocation>
        <location evidence="1">Nucleus</location>
    </subcellularLocation>
</comment>
<dbReference type="GO" id="GO:0005634">
    <property type="term" value="C:nucleus"/>
    <property type="evidence" value="ECO:0007669"/>
    <property type="project" value="UniProtKB-SubCell"/>
</dbReference>
<comment type="similarity">
    <text evidence="2">Belongs to the EAF6 family.</text>
</comment>
<evidence type="ECO:0000256" key="9">
    <source>
        <dbReference type="SAM" id="MobiDB-lite"/>
    </source>
</evidence>
<feature type="compositionally biased region" description="Polar residues" evidence="9">
    <location>
        <begin position="398"/>
        <end position="412"/>
    </location>
</feature>
<evidence type="ECO:0000256" key="6">
    <source>
        <dbReference type="ARBA" id="ARBA00023054"/>
    </source>
</evidence>
<keyword evidence="5" id="KW-0805">Transcription regulation</keyword>
<keyword evidence="8" id="KW-0539">Nucleus</keyword>
<keyword evidence="11" id="KW-1185">Reference proteome</keyword>
<feature type="compositionally biased region" description="Polar residues" evidence="9">
    <location>
        <begin position="459"/>
        <end position="478"/>
    </location>
</feature>
<evidence type="ECO:0000256" key="3">
    <source>
        <dbReference type="ARBA" id="ARBA00019141"/>
    </source>
</evidence>
<dbReference type="EMBL" id="MTYJ01000008">
    <property type="protein sequence ID" value="OQV24001.1"/>
    <property type="molecule type" value="Genomic_DNA"/>
</dbReference>
<evidence type="ECO:0000313" key="10">
    <source>
        <dbReference type="EMBL" id="OQV24001.1"/>
    </source>
</evidence>
<feature type="compositionally biased region" description="Basic and acidic residues" evidence="9">
    <location>
        <begin position="370"/>
        <end position="380"/>
    </location>
</feature>
<comment type="caution">
    <text evidence="10">The sequence shown here is derived from an EMBL/GenBank/DDBJ whole genome shotgun (WGS) entry which is preliminary data.</text>
</comment>
<keyword evidence="4" id="KW-0156">Chromatin regulator</keyword>
<feature type="region of interest" description="Disordered" evidence="9">
    <location>
        <begin position="218"/>
        <end position="423"/>
    </location>
</feature>
<feature type="region of interest" description="Disordered" evidence="9">
    <location>
        <begin position="27"/>
        <end position="53"/>
    </location>
</feature>
<feature type="compositionally biased region" description="Basic residues" evidence="9">
    <location>
        <begin position="295"/>
        <end position="305"/>
    </location>
</feature>